<dbReference type="Proteomes" id="UP000008043">
    <property type="component" value="Chromosome"/>
</dbReference>
<evidence type="ECO:0000313" key="3">
    <source>
        <dbReference type="Proteomes" id="UP000008043"/>
    </source>
</evidence>
<reference evidence="2 3" key="1">
    <citation type="journal article" date="2012" name="J. Bacteriol.">
        <title>Genome sequence of the bacterium Streptomyces davawensis JCM 4913 and heterologous production of the unique antibiotic roseoflavin.</title>
        <authorList>
            <person name="Jankowitsch F."/>
            <person name="Schwarz J."/>
            <person name="Ruckert C."/>
            <person name="Gust B."/>
            <person name="Szczepanowski R."/>
            <person name="Blom J."/>
            <person name="Pelzer S."/>
            <person name="Kalinowski J."/>
            <person name="Mack M."/>
        </authorList>
    </citation>
    <scope>NUCLEOTIDE SEQUENCE [LARGE SCALE GENOMIC DNA]</scope>
    <source>
        <strain evidence="3">DSM 101723 / JCM 4913 / KCC S-0913 / 768</strain>
    </source>
</reference>
<sequence length="236" mass="25012">MAYRLTPFSGNHENDCHKKQRNRFHCGLPHKVVPTRGGGCREPALLPSRAILPQVEARVRRFGKFAGPSLHSEACARALPHKPVHAFTVGGNHATVPRAVADRAGARGRRHGEVWRTHPDRRSVSEAGCVGHLPLPSASGSVVGIRCGSAQGEGGPGEEAQEALAQADINAAGRQHTCMRHRGLPSRRALGQDGALIELLKRMSRLQVRQGTAPTGPAPLRVLGPGASCASHGKAS</sequence>
<dbReference type="AlphaFoldDB" id="K4R6E9"/>
<feature type="region of interest" description="Disordered" evidence="1">
    <location>
        <begin position="211"/>
        <end position="236"/>
    </location>
</feature>
<gene>
    <name evidence="2" type="ORF">BN159_4286</name>
</gene>
<dbReference type="STRING" id="1214101.BN159_4286"/>
<keyword evidence="3" id="KW-1185">Reference proteome</keyword>
<name>K4R6E9_STRDJ</name>
<evidence type="ECO:0000256" key="1">
    <source>
        <dbReference type="SAM" id="MobiDB-lite"/>
    </source>
</evidence>
<protein>
    <submittedName>
        <fullName evidence="2">Uncharacterized protein</fullName>
    </submittedName>
</protein>
<evidence type="ECO:0000313" key="2">
    <source>
        <dbReference type="EMBL" id="CCK28665.1"/>
    </source>
</evidence>
<dbReference type="HOGENOM" id="CLU_1174864_0_0_11"/>
<dbReference type="KEGG" id="sdv:BN159_4286"/>
<proteinExistence type="predicted"/>
<organism evidence="2 3">
    <name type="scientific">Streptomyces davaonensis (strain DSM 101723 / JCM 4913 / KCC S-0913 / 768)</name>
    <dbReference type="NCBI Taxonomy" id="1214101"/>
    <lineage>
        <taxon>Bacteria</taxon>
        <taxon>Bacillati</taxon>
        <taxon>Actinomycetota</taxon>
        <taxon>Actinomycetes</taxon>
        <taxon>Kitasatosporales</taxon>
        <taxon>Streptomycetaceae</taxon>
        <taxon>Streptomyces</taxon>
    </lineage>
</organism>
<dbReference type="EMBL" id="HE971709">
    <property type="protein sequence ID" value="CCK28665.1"/>
    <property type="molecule type" value="Genomic_DNA"/>
</dbReference>
<accession>K4R6E9</accession>